<evidence type="ECO:0000313" key="4">
    <source>
        <dbReference type="WBParaSite" id="NBR_0001857901-mRNA-1"/>
    </source>
</evidence>
<dbReference type="Proteomes" id="UP000271162">
    <property type="component" value="Unassembled WGS sequence"/>
</dbReference>
<reference evidence="2 3" key="2">
    <citation type="submission" date="2018-11" db="EMBL/GenBank/DDBJ databases">
        <authorList>
            <consortium name="Pathogen Informatics"/>
        </authorList>
    </citation>
    <scope>NUCLEOTIDE SEQUENCE [LARGE SCALE GENOMIC DNA]</scope>
</reference>
<protein>
    <submittedName>
        <fullName evidence="2 4">Uncharacterized protein</fullName>
    </submittedName>
</protein>
<feature type="region of interest" description="Disordered" evidence="1">
    <location>
        <begin position="49"/>
        <end position="71"/>
    </location>
</feature>
<gene>
    <name evidence="2" type="ORF">NBR_LOCUS18580</name>
</gene>
<dbReference type="WBParaSite" id="NBR_0001857901-mRNA-1">
    <property type="protein sequence ID" value="NBR_0001857901-mRNA-1"/>
    <property type="gene ID" value="NBR_0001857901"/>
</dbReference>
<dbReference type="EMBL" id="UYSL01023533">
    <property type="protein sequence ID" value="VDL82305.1"/>
    <property type="molecule type" value="Genomic_DNA"/>
</dbReference>
<reference evidence="4" key="1">
    <citation type="submission" date="2017-02" db="UniProtKB">
        <authorList>
            <consortium name="WormBaseParasite"/>
        </authorList>
    </citation>
    <scope>IDENTIFICATION</scope>
</reference>
<feature type="compositionally biased region" description="Polar residues" evidence="1">
    <location>
        <begin position="49"/>
        <end position="61"/>
    </location>
</feature>
<accession>A0A0N4YMY8</accession>
<sequence length="131" mass="14274">MVPVGTPQLALGELFADQRQAPVTASAMEKHVMSYGFMARRACVKAASSAVTDAHSQSPVSGESMRGRRRGVTKLVRKCQSEVVSKHEEQHRGSSKRALKCHSNVKTSVANADCRYTDMLLKRVSRRSGAS</sequence>
<dbReference type="AlphaFoldDB" id="A0A0N4YMY8"/>
<keyword evidence="3" id="KW-1185">Reference proteome</keyword>
<evidence type="ECO:0000256" key="1">
    <source>
        <dbReference type="SAM" id="MobiDB-lite"/>
    </source>
</evidence>
<evidence type="ECO:0000313" key="3">
    <source>
        <dbReference type="Proteomes" id="UP000271162"/>
    </source>
</evidence>
<organism evidence="4">
    <name type="scientific">Nippostrongylus brasiliensis</name>
    <name type="common">Rat hookworm</name>
    <dbReference type="NCBI Taxonomy" id="27835"/>
    <lineage>
        <taxon>Eukaryota</taxon>
        <taxon>Metazoa</taxon>
        <taxon>Ecdysozoa</taxon>
        <taxon>Nematoda</taxon>
        <taxon>Chromadorea</taxon>
        <taxon>Rhabditida</taxon>
        <taxon>Rhabditina</taxon>
        <taxon>Rhabditomorpha</taxon>
        <taxon>Strongyloidea</taxon>
        <taxon>Heligmosomidae</taxon>
        <taxon>Nippostrongylus</taxon>
    </lineage>
</organism>
<name>A0A0N4YMY8_NIPBR</name>
<proteinExistence type="predicted"/>
<evidence type="ECO:0000313" key="2">
    <source>
        <dbReference type="EMBL" id="VDL82305.1"/>
    </source>
</evidence>